<dbReference type="SUPFAM" id="SSF52507">
    <property type="entry name" value="Homo-oligomeric flavin-containing Cys decarboxylases, HFCD"/>
    <property type="match status" value="1"/>
</dbReference>
<keyword evidence="3 6" id="KW-0288">FMN</keyword>
<dbReference type="GeneID" id="33320347"/>
<protein>
    <recommendedName>
        <fullName evidence="6">Flavin prenyltransferase UbiX</fullName>
        <ecNumber evidence="6">2.5.1.129</ecNumber>
    </recommendedName>
</protein>
<dbReference type="PANTHER" id="PTHR43374">
    <property type="entry name" value="FLAVIN PRENYLTRANSFERASE"/>
    <property type="match status" value="1"/>
</dbReference>
<feature type="binding site" evidence="6">
    <location>
        <position position="35"/>
    </location>
    <ligand>
        <name>FMN</name>
        <dbReference type="ChEBI" id="CHEBI:58210"/>
    </ligand>
</feature>
<comment type="caution">
    <text evidence="6">Lacks conserved residue(s) required for the propagation of feature annotation.</text>
</comment>
<dbReference type="HAMAP" id="MF_01984">
    <property type="entry name" value="ubiX_pad"/>
    <property type="match status" value="1"/>
</dbReference>
<sequence>MRIVVAITGASGSVYGVRLADKLRSMGHDVILLASKTGIAVTKHELGVDLTPDYSEDDLFAPVASGSYRFDAMVVAPCSMKTLASIANGITDNLITRAADVALKERRKLVLLIRETPLSVIHLENMLRAARAGAVVMPASPGFYNHPKTLEDIVNFIIWRILDQLGIEENYPRWGE</sequence>
<dbReference type="InterPro" id="IPR004507">
    <property type="entry name" value="UbiX-like"/>
</dbReference>
<dbReference type="GO" id="GO:0106141">
    <property type="term" value="F:flavin prenyltransferase activity"/>
    <property type="evidence" value="ECO:0007669"/>
    <property type="project" value="UniProtKB-EC"/>
</dbReference>
<dbReference type="Gene3D" id="3.40.50.1950">
    <property type="entry name" value="Flavin prenyltransferase-like"/>
    <property type="match status" value="1"/>
</dbReference>
<keyword evidence="2 6" id="KW-0285">Flavoprotein</keyword>
<feature type="domain" description="Flavoprotein" evidence="7">
    <location>
        <begin position="1"/>
        <end position="164"/>
    </location>
</feature>
<dbReference type="NCBIfam" id="TIGR00421">
    <property type="entry name" value="ubiX_pad"/>
    <property type="match status" value="1"/>
</dbReference>
<comment type="catalytic activity">
    <reaction evidence="6">
        <text>dimethylallyl phosphate + FMNH2 = prenylated FMNH2 + phosphate</text>
        <dbReference type="Rhea" id="RHEA:37743"/>
        <dbReference type="ChEBI" id="CHEBI:43474"/>
        <dbReference type="ChEBI" id="CHEBI:57618"/>
        <dbReference type="ChEBI" id="CHEBI:87467"/>
        <dbReference type="ChEBI" id="CHEBI:88052"/>
        <dbReference type="EC" id="2.5.1.129"/>
    </reaction>
</comment>
<keyword evidence="9" id="KW-1185">Reference proteome</keyword>
<comment type="similarity">
    <text evidence="5 6">Belongs to the UbiX/PAD1 family.</text>
</comment>
<proteinExistence type="inferred from homology"/>
<feature type="binding site" evidence="6">
    <location>
        <begin position="9"/>
        <end position="11"/>
    </location>
    <ligand>
        <name>FMN</name>
        <dbReference type="ChEBI" id="CHEBI:58210"/>
    </ligand>
</feature>
<dbReference type="InterPro" id="IPR003382">
    <property type="entry name" value="Flavoprotein"/>
</dbReference>
<evidence type="ECO:0000256" key="3">
    <source>
        <dbReference type="ARBA" id="ARBA00022643"/>
    </source>
</evidence>
<dbReference type="OrthoDB" id="9540at2157"/>
<comment type="function">
    <text evidence="6">Flavin prenyltransferase that catalyzes the synthesis of the prenylated FMN cofactor (prenyl-FMN) for 4-hydroxy-3-polyprenylbenzoic acid decarboxylase UbiD. The prenyltransferase is metal-independent and links a dimethylallyl moiety from dimethylallyl monophosphate (DMAP) to the flavin N5 and C6 atoms of FMN.</text>
</comment>
<dbReference type="AlphaFoldDB" id="A0A2Z2MEU8"/>
<organism evidence="8 9">
    <name type="scientific">Thermococcus profundus</name>
    <dbReference type="NCBI Taxonomy" id="49899"/>
    <lineage>
        <taxon>Archaea</taxon>
        <taxon>Methanobacteriati</taxon>
        <taxon>Methanobacteriota</taxon>
        <taxon>Thermococci</taxon>
        <taxon>Thermococcales</taxon>
        <taxon>Thermococcaceae</taxon>
        <taxon>Thermococcus</taxon>
    </lineage>
</organism>
<dbReference type="InterPro" id="IPR036551">
    <property type="entry name" value="Flavin_trans-like"/>
</dbReference>
<keyword evidence="4 6" id="KW-0808">Transferase</keyword>
<dbReference type="KEGG" id="tprf:A3L09_07980"/>
<reference evidence="8 9" key="1">
    <citation type="submission" date="2016-03" db="EMBL/GenBank/DDBJ databases">
        <title>Complete genome sequence of Thermococcus profundus strain DT5432.</title>
        <authorList>
            <person name="Oger P.M."/>
        </authorList>
    </citation>
    <scope>NUCLEOTIDE SEQUENCE [LARGE SCALE GENOMIC DNA]</scope>
    <source>
        <strain evidence="8 9">DT 5432</strain>
    </source>
</reference>
<dbReference type="NCBIfam" id="NF004685">
    <property type="entry name" value="PRK06029.1"/>
    <property type="match status" value="1"/>
</dbReference>
<dbReference type="Pfam" id="PF02441">
    <property type="entry name" value="Flavoprotein"/>
    <property type="match status" value="1"/>
</dbReference>
<keyword evidence="1 6" id="KW-0637">Prenyltransferase</keyword>
<dbReference type="GO" id="GO:0016831">
    <property type="term" value="F:carboxy-lyase activity"/>
    <property type="evidence" value="ECO:0007669"/>
    <property type="project" value="TreeGrafter"/>
</dbReference>
<accession>A0A2Z2MEU8</accession>
<evidence type="ECO:0000256" key="4">
    <source>
        <dbReference type="ARBA" id="ARBA00022679"/>
    </source>
</evidence>
<feature type="binding site" evidence="6">
    <location>
        <begin position="79"/>
        <end position="82"/>
    </location>
    <ligand>
        <name>FMN</name>
        <dbReference type="ChEBI" id="CHEBI:58210"/>
    </ligand>
</feature>
<feature type="binding site" evidence="6">
    <location>
        <position position="144"/>
    </location>
    <ligand>
        <name>dimethylallyl phosphate</name>
        <dbReference type="ChEBI" id="CHEBI:88052"/>
    </ligand>
</feature>
<evidence type="ECO:0000256" key="1">
    <source>
        <dbReference type="ARBA" id="ARBA00022602"/>
    </source>
</evidence>
<name>A0A2Z2MEU8_THEPR</name>
<dbReference type="PANTHER" id="PTHR43374:SF1">
    <property type="entry name" value="FLAVIN PRENYLTRANSFERASE PAD1, MITOCHONDRIAL"/>
    <property type="match status" value="1"/>
</dbReference>
<evidence type="ECO:0000313" key="9">
    <source>
        <dbReference type="Proteomes" id="UP000250179"/>
    </source>
</evidence>
<dbReference type="EMBL" id="CP014862">
    <property type="protein sequence ID" value="ASJ03195.1"/>
    <property type="molecule type" value="Genomic_DNA"/>
</dbReference>
<dbReference type="FunFam" id="3.40.50.1950:FF:000001">
    <property type="entry name" value="Flavin prenyltransferase UbiX"/>
    <property type="match status" value="1"/>
</dbReference>
<evidence type="ECO:0000256" key="2">
    <source>
        <dbReference type="ARBA" id="ARBA00022630"/>
    </source>
</evidence>
<dbReference type="EC" id="2.5.1.129" evidence="6"/>
<feature type="binding site" evidence="6">
    <location>
        <position position="114"/>
    </location>
    <ligand>
        <name>FMN</name>
        <dbReference type="ChEBI" id="CHEBI:58210"/>
    </ligand>
</feature>
<evidence type="ECO:0000256" key="5">
    <source>
        <dbReference type="ARBA" id="ARBA00060793"/>
    </source>
</evidence>
<gene>
    <name evidence="6" type="primary">ubiX</name>
    <name evidence="8" type="ORF">A3L09_07980</name>
</gene>
<evidence type="ECO:0000313" key="8">
    <source>
        <dbReference type="EMBL" id="ASJ03195.1"/>
    </source>
</evidence>
<dbReference type="RefSeq" id="WP_088858451.1">
    <property type="nucleotide sequence ID" value="NZ_CP014862.1"/>
</dbReference>
<dbReference type="Proteomes" id="UP000250179">
    <property type="component" value="Chromosome"/>
</dbReference>
<evidence type="ECO:0000256" key="6">
    <source>
        <dbReference type="HAMAP-Rule" id="MF_01984"/>
    </source>
</evidence>
<evidence type="ECO:0000259" key="7">
    <source>
        <dbReference type="Pfam" id="PF02441"/>
    </source>
</evidence>
<feature type="binding site" evidence="6">
    <location>
        <position position="160"/>
    </location>
    <ligand>
        <name>dimethylallyl phosphate</name>
        <dbReference type="ChEBI" id="CHEBI:88052"/>
    </ligand>
</feature>